<organism evidence="1 2">
    <name type="scientific">Desulfocapsa sulfexigens (strain DSM 10523 / SB164P1)</name>
    <dbReference type="NCBI Taxonomy" id="1167006"/>
    <lineage>
        <taxon>Bacteria</taxon>
        <taxon>Pseudomonadati</taxon>
        <taxon>Thermodesulfobacteriota</taxon>
        <taxon>Desulfobulbia</taxon>
        <taxon>Desulfobulbales</taxon>
        <taxon>Desulfocapsaceae</taxon>
        <taxon>Desulfocapsa</taxon>
    </lineage>
</organism>
<dbReference type="AlphaFoldDB" id="M1NHT7"/>
<proteinExistence type="predicted"/>
<accession>M1NHT7</accession>
<evidence type="ECO:0000313" key="2">
    <source>
        <dbReference type="Proteomes" id="UP000011721"/>
    </source>
</evidence>
<dbReference type="HOGENOM" id="CLU_1956073_0_0_7"/>
<sequence length="128" mass="14254">MKGEKNSRLGCAVAVVIVLLIAIATSLYFQNEKQQSLVTNDGISWIDAVEECKRKYEAHLPSGQIKAPNCRKRTEDNEYFYFSWSKPLAILVKRSDGKITKIAGKCQVSKESGEIVSMTLGKTVLVNK</sequence>
<dbReference type="Proteomes" id="UP000011721">
    <property type="component" value="Chromosome"/>
</dbReference>
<keyword evidence="2" id="KW-1185">Reference proteome</keyword>
<dbReference type="KEGG" id="dsf:UWK_02623"/>
<evidence type="ECO:0000313" key="1">
    <source>
        <dbReference type="EMBL" id="AGF79159.1"/>
    </source>
</evidence>
<reference evidence="2" key="1">
    <citation type="journal article" date="2013" name="Stand. Genomic Sci.">
        <title>Complete genome sequence of Desulfocapsa sulfexigens, a marine deltaproteobacterium specialized in disproportionating inorganic sulfur compounds.</title>
        <authorList>
            <person name="Finster K.W."/>
            <person name="Kjeldsen K.U."/>
            <person name="Kube M."/>
            <person name="Reinhardt R."/>
            <person name="Mussmann M."/>
            <person name="Amann R."/>
            <person name="Schreiber L."/>
        </authorList>
    </citation>
    <scope>NUCLEOTIDE SEQUENCE [LARGE SCALE GENOMIC DNA]</scope>
    <source>
        <strain evidence="2">DSM 10523 / SB164P1</strain>
    </source>
</reference>
<dbReference type="RefSeq" id="WP_015404845.1">
    <property type="nucleotide sequence ID" value="NC_020304.1"/>
</dbReference>
<dbReference type="EMBL" id="CP003985">
    <property type="protein sequence ID" value="AGF79159.1"/>
    <property type="molecule type" value="Genomic_DNA"/>
</dbReference>
<gene>
    <name evidence="1" type="ordered locus">UWK_02623</name>
</gene>
<protein>
    <submittedName>
        <fullName evidence="1">Uncharacterized protein</fullName>
    </submittedName>
</protein>
<name>M1NHT7_DESSD</name>